<sequence>MTTARSRGLGAEVRKLRKDAGLKLEELAELCGWSRATFGRIESGDKVLTEAEAAIILGTLGVKGSERKRLLELARDAHQPHWWEVGHSDLPHLLVGLLEFERIATQITDVALGFVPGLLQTADYARAVISAGNVTEAQLESRVSLRLGRQSVLTRQNPVAFRALIDESVLHRPIGGYDVMAEQLRQIVRVSRRPHITVQVLPFSAGAHVGLNGSHLILEFQRQRPIVHLEHRRSSVFLDDPADTAPFLEAIPTLAEAALTPEESVELIASHAEAMEAEHEVV</sequence>
<gene>
    <name evidence="2" type="ORF">HNR68_000189</name>
</gene>
<evidence type="ECO:0000313" key="3">
    <source>
        <dbReference type="Proteomes" id="UP000587002"/>
    </source>
</evidence>
<dbReference type="Gene3D" id="1.10.260.40">
    <property type="entry name" value="lambda repressor-like DNA-binding domains"/>
    <property type="match status" value="1"/>
</dbReference>
<feature type="domain" description="HTH cro/C1-type" evidence="1">
    <location>
        <begin position="13"/>
        <end position="67"/>
    </location>
</feature>
<dbReference type="SMART" id="SM00530">
    <property type="entry name" value="HTH_XRE"/>
    <property type="match status" value="1"/>
</dbReference>
<keyword evidence="3" id="KW-1185">Reference proteome</keyword>
<proteinExistence type="predicted"/>
<dbReference type="PROSITE" id="PS50943">
    <property type="entry name" value="HTH_CROC1"/>
    <property type="match status" value="1"/>
</dbReference>
<dbReference type="RefSeq" id="WP_179716677.1">
    <property type="nucleotide sequence ID" value="NZ_BAABFH010000001.1"/>
</dbReference>
<accession>A0A853AEP6</accession>
<comment type="caution">
    <text evidence="2">The sequence shown here is derived from an EMBL/GenBank/DDBJ whole genome shotgun (WGS) entry which is preliminary data.</text>
</comment>
<dbReference type="CDD" id="cd00093">
    <property type="entry name" value="HTH_XRE"/>
    <property type="match status" value="1"/>
</dbReference>
<dbReference type="GO" id="GO:0003677">
    <property type="term" value="F:DNA binding"/>
    <property type="evidence" value="ECO:0007669"/>
    <property type="project" value="InterPro"/>
</dbReference>
<dbReference type="Proteomes" id="UP000587002">
    <property type="component" value="Unassembled WGS sequence"/>
</dbReference>
<dbReference type="Pfam" id="PF19054">
    <property type="entry name" value="DUF5753"/>
    <property type="match status" value="1"/>
</dbReference>
<protein>
    <submittedName>
        <fullName evidence="2">Transcriptional regulator with XRE-family HTH domain</fullName>
    </submittedName>
</protein>
<reference evidence="2 3" key="1">
    <citation type="submission" date="2020-07" db="EMBL/GenBank/DDBJ databases">
        <title>Sequencing the genomes of 1000 actinobacteria strains.</title>
        <authorList>
            <person name="Klenk H.-P."/>
        </authorList>
    </citation>
    <scope>NUCLEOTIDE SEQUENCE [LARGE SCALE GENOMIC DNA]</scope>
    <source>
        <strain evidence="2 3">DSM 44065</strain>
    </source>
</reference>
<dbReference type="InterPro" id="IPR010982">
    <property type="entry name" value="Lambda_DNA-bd_dom_sf"/>
</dbReference>
<dbReference type="InterPro" id="IPR001387">
    <property type="entry name" value="Cro/C1-type_HTH"/>
</dbReference>
<dbReference type="Pfam" id="PF13560">
    <property type="entry name" value="HTH_31"/>
    <property type="match status" value="1"/>
</dbReference>
<evidence type="ECO:0000259" key="1">
    <source>
        <dbReference type="PROSITE" id="PS50943"/>
    </source>
</evidence>
<dbReference type="InterPro" id="IPR043917">
    <property type="entry name" value="DUF5753"/>
</dbReference>
<organism evidence="2 3">
    <name type="scientific">Saccharopolyspora hordei</name>
    <dbReference type="NCBI Taxonomy" id="1838"/>
    <lineage>
        <taxon>Bacteria</taxon>
        <taxon>Bacillati</taxon>
        <taxon>Actinomycetota</taxon>
        <taxon>Actinomycetes</taxon>
        <taxon>Pseudonocardiales</taxon>
        <taxon>Pseudonocardiaceae</taxon>
        <taxon>Saccharopolyspora</taxon>
    </lineage>
</organism>
<name>A0A853AEP6_9PSEU</name>
<dbReference type="EMBL" id="JACCFJ010000001">
    <property type="protein sequence ID" value="NYI81559.1"/>
    <property type="molecule type" value="Genomic_DNA"/>
</dbReference>
<dbReference type="SUPFAM" id="SSF47413">
    <property type="entry name" value="lambda repressor-like DNA-binding domains"/>
    <property type="match status" value="1"/>
</dbReference>
<dbReference type="AlphaFoldDB" id="A0A853AEP6"/>
<evidence type="ECO:0000313" key="2">
    <source>
        <dbReference type="EMBL" id="NYI81559.1"/>
    </source>
</evidence>